<dbReference type="SUPFAM" id="SSF56601">
    <property type="entry name" value="beta-lactamase/transpeptidase-like"/>
    <property type="match status" value="1"/>
</dbReference>
<proteinExistence type="predicted"/>
<evidence type="ECO:0000313" key="3">
    <source>
        <dbReference type="Proteomes" id="UP001484239"/>
    </source>
</evidence>
<name>A0ABU9ECK7_9BACT</name>
<dbReference type="Gene3D" id="3.40.710.10">
    <property type="entry name" value="DD-peptidase/beta-lactamase superfamily"/>
    <property type="match status" value="1"/>
</dbReference>
<evidence type="ECO:0000256" key="1">
    <source>
        <dbReference type="SAM" id="Phobius"/>
    </source>
</evidence>
<dbReference type="EMBL" id="JBBHLI010000004">
    <property type="protein sequence ID" value="MEK9501260.1"/>
    <property type="molecule type" value="Genomic_DNA"/>
</dbReference>
<accession>A0ABU9ECK7</accession>
<evidence type="ECO:0008006" key="4">
    <source>
        <dbReference type="Google" id="ProtNLM"/>
    </source>
</evidence>
<organism evidence="2 3">
    <name type="scientific">Gaopeijia maritima</name>
    <dbReference type="NCBI Taxonomy" id="3119007"/>
    <lineage>
        <taxon>Bacteria</taxon>
        <taxon>Pseudomonadati</taxon>
        <taxon>Gemmatimonadota</taxon>
        <taxon>Longimicrobiia</taxon>
        <taxon>Gaopeijiales</taxon>
        <taxon>Gaopeijiaceae</taxon>
        <taxon>Gaopeijia</taxon>
    </lineage>
</organism>
<gene>
    <name evidence="2" type="ORF">WI372_09740</name>
</gene>
<keyword evidence="1" id="KW-0812">Transmembrane</keyword>
<evidence type="ECO:0000313" key="2">
    <source>
        <dbReference type="EMBL" id="MEK9501260.1"/>
    </source>
</evidence>
<dbReference type="Proteomes" id="UP001484239">
    <property type="component" value="Unassembled WGS sequence"/>
</dbReference>
<comment type="caution">
    <text evidence="2">The sequence shown here is derived from an EMBL/GenBank/DDBJ whole genome shotgun (WGS) entry which is preliminary data.</text>
</comment>
<dbReference type="InterPro" id="IPR012338">
    <property type="entry name" value="Beta-lactam/transpept-like"/>
</dbReference>
<sequence>MTPPNDSGAGRSGGRGLLWAVWILLGATAAAFVGVGWAVVDARDDAAVRSGLDYGGFLASLDELMQRAVGDTLVRFERIEGRLSDGRGVLWDSLVVAADPERYPSLRPGGFLRDQVDAYNRFQRERLAVGRERAEWFDRLAPWNPSIFRVVRDGDGERRLGRSGEAWSLRVRSPFEGRWGGEIRARDARRGAGLLGPGVAVSLRQPTRLFRTVDGRRQRCEFEPSALQVQAFCLSEQRVPQATFRLVENDPTPRTAVAGWTDLWVDGARVAAGDSVSVREGSVLQLDPLEPMLLGEFWEGVLSREQWVNGRARRVADLPPPLDLFAPLERVGAEAAVAGSDAAVEVSIHAEASLDLTERLRRFIDDRVSLPVDGALVVLARVPDGEIVAVAEVGRRSTPGRSALLEPVTPGSAVKPLLAAAALSQRPELGGLRIPARSGDVKSVLGLPAVPERRAIESTLNCAAPFDGWLDLREAVRCSNNEYAASLLVASLLPAGVWQPVAPRDVAEPGVFEAGGRSWSGLRAEAGWPAGPRPGTFDRQTLLTSDLSEGLFDLFGRSPDPVIGDRARRTASAWRGLRLTDGTPLEAPAAVLPAASRPLLLGAADHVDTELGLLYRWAVGAWENRWTALDLAEGFGRVVTDRRIALRFSRAAATEAIPEAAGLGEGAWYPDLLGGLHDVAVDGTAAGLADRWIDEGLPPGIFAKTGTLAEAPGAGSDDGLYIKSLLFAVGESGARPGGPLECGVVGTLYMRFAEGPARGALPAFQTRFAEEQLGDFLESRWGEFGLCPGS</sequence>
<reference evidence="2 3" key="1">
    <citation type="submission" date="2024-02" db="EMBL/GenBank/DDBJ databases">
        <title>A novel Gemmatimonadota bacterium.</title>
        <authorList>
            <person name="Du Z.-J."/>
            <person name="Ye Y.-Q."/>
        </authorList>
    </citation>
    <scope>NUCLEOTIDE SEQUENCE [LARGE SCALE GENOMIC DNA]</scope>
    <source>
        <strain evidence="2 3">DH-20</strain>
    </source>
</reference>
<feature type="transmembrane region" description="Helical" evidence="1">
    <location>
        <begin position="17"/>
        <end position="40"/>
    </location>
</feature>
<keyword evidence="1" id="KW-0472">Membrane</keyword>
<protein>
    <recommendedName>
        <fullName evidence="4">Penicillin-binding protein transpeptidase domain-containing protein</fullName>
    </recommendedName>
</protein>
<keyword evidence="3" id="KW-1185">Reference proteome</keyword>
<dbReference type="RefSeq" id="WP_405277449.1">
    <property type="nucleotide sequence ID" value="NZ_JBBHLI010000004.1"/>
</dbReference>
<keyword evidence="1" id="KW-1133">Transmembrane helix</keyword>